<dbReference type="AlphaFoldDB" id="A0A1Q5TUN7"/>
<evidence type="ECO:0000259" key="1">
    <source>
        <dbReference type="Pfam" id="PF25670"/>
    </source>
</evidence>
<dbReference type="OrthoDB" id="6683604at2"/>
<protein>
    <recommendedName>
        <fullName evidence="1">Phage tail protein C-terminal domain-containing protein</fullName>
    </recommendedName>
</protein>
<dbReference type="Proteomes" id="UP000186268">
    <property type="component" value="Unassembled WGS sequence"/>
</dbReference>
<feature type="domain" description="Phage tail protein C-terminal" evidence="1">
    <location>
        <begin position="91"/>
        <end position="218"/>
    </location>
</feature>
<sequence length="233" mass="26169">MDTATTKWVSGNFFRQYSAFVEAQGRWPRINFTSDEQNYQKYLSLEANFPSTGPSLTLYERSLSSTSRNYAIQFPQKSGTITLSTDYTVVDGYLKKSSPIIQIYPDGTFTTNDESEGATVERLSEGVYLIKNVLGFNADAAWGGVDGGVEIPLCKNKLPLIWVDYRVLPDGSIKIMTYHREHTGAPAFARNTREGYVDGDPIDIPVGRSIAIRVQMPENSIWNQQQRKLTESE</sequence>
<gene>
    <name evidence="2" type="ORF">Xedl_01453</name>
</gene>
<dbReference type="STRING" id="1873482.Xedl_01453"/>
<evidence type="ECO:0000313" key="3">
    <source>
        <dbReference type="Proteomes" id="UP000186268"/>
    </source>
</evidence>
<dbReference type="InterPro" id="IPR058008">
    <property type="entry name" value="Gp26_C"/>
</dbReference>
<reference evidence="2 3" key="1">
    <citation type="submission" date="2016-09" db="EMBL/GenBank/DDBJ databases">
        <title>Xenorhabdus thuongxuanensis sp. nov. and Xenorhabdus eapokensis sp. nov., isolated from Steinernema species.</title>
        <authorList>
            <person name="Kaempfer P."/>
            <person name="Tobias N.J."/>
            <person name="Phan Ke L."/>
            <person name="Bode H.B."/>
            <person name="Glaeser S.P."/>
        </authorList>
    </citation>
    <scope>NUCLEOTIDE SEQUENCE [LARGE SCALE GENOMIC DNA]</scope>
    <source>
        <strain evidence="2 3">DL20</strain>
    </source>
</reference>
<organism evidence="2 3">
    <name type="scientific">Xenorhabdus eapokensis</name>
    <dbReference type="NCBI Taxonomy" id="1873482"/>
    <lineage>
        <taxon>Bacteria</taxon>
        <taxon>Pseudomonadati</taxon>
        <taxon>Pseudomonadota</taxon>
        <taxon>Gammaproteobacteria</taxon>
        <taxon>Enterobacterales</taxon>
        <taxon>Morganellaceae</taxon>
        <taxon>Xenorhabdus</taxon>
    </lineage>
</organism>
<proteinExistence type="predicted"/>
<dbReference type="Pfam" id="PF25670">
    <property type="entry name" value="Phage_tail_C_2"/>
    <property type="match status" value="1"/>
</dbReference>
<evidence type="ECO:0000313" key="2">
    <source>
        <dbReference type="EMBL" id="OKP03934.1"/>
    </source>
</evidence>
<dbReference type="RefSeq" id="WP_074023147.1">
    <property type="nucleotide sequence ID" value="NZ_CAWNAG010000180.1"/>
</dbReference>
<dbReference type="EMBL" id="MKGQ01000007">
    <property type="protein sequence ID" value="OKP03934.1"/>
    <property type="molecule type" value="Genomic_DNA"/>
</dbReference>
<accession>A0A1Q5TUN7</accession>
<comment type="caution">
    <text evidence="2">The sequence shown here is derived from an EMBL/GenBank/DDBJ whole genome shotgun (WGS) entry which is preliminary data.</text>
</comment>
<name>A0A1Q5TUN7_9GAMM</name>
<keyword evidence="3" id="KW-1185">Reference proteome</keyword>